<name>A0A0V0R9T5_PSEPJ</name>
<sequence>MNVNLSQKEQLIDQNNGQQNSDENNQSTFSEKNTKNNYQNALTMPVRDQLQKLEDIMQQVQKDLENSRQDMNFLHTKLGGMRNDYLDEFLFLSNNLLNEKNRLTQELRKGAETEQNEMVFLDQQMGQLAVDKEKLDQVTNSLDLRVVSMEDEVGFKHVYD</sequence>
<gene>
    <name evidence="3" type="ORF">PPERSA_07774</name>
</gene>
<evidence type="ECO:0000256" key="2">
    <source>
        <dbReference type="SAM" id="MobiDB-lite"/>
    </source>
</evidence>
<proteinExistence type="predicted"/>
<dbReference type="OrthoDB" id="292463at2759"/>
<comment type="caution">
    <text evidence="3">The sequence shown here is derived from an EMBL/GenBank/DDBJ whole genome shotgun (WGS) entry which is preliminary data.</text>
</comment>
<dbReference type="EMBL" id="LDAU01000003">
    <property type="protein sequence ID" value="KRX11249.1"/>
    <property type="molecule type" value="Genomic_DNA"/>
</dbReference>
<dbReference type="OMA" id="GMRNDYL"/>
<keyword evidence="1" id="KW-0175">Coiled coil</keyword>
<accession>A0A0V0R9T5</accession>
<feature type="coiled-coil region" evidence="1">
    <location>
        <begin position="50"/>
        <end position="77"/>
    </location>
</feature>
<protein>
    <submittedName>
        <fullName evidence="3">Uncharacterized protein</fullName>
    </submittedName>
</protein>
<dbReference type="Proteomes" id="UP000054937">
    <property type="component" value="Unassembled WGS sequence"/>
</dbReference>
<reference evidence="3 4" key="1">
    <citation type="journal article" date="2015" name="Sci. Rep.">
        <title>Genome of the facultative scuticociliatosis pathogen Pseudocohnilembus persalinus provides insight into its virulence through horizontal gene transfer.</title>
        <authorList>
            <person name="Xiong J."/>
            <person name="Wang G."/>
            <person name="Cheng J."/>
            <person name="Tian M."/>
            <person name="Pan X."/>
            <person name="Warren A."/>
            <person name="Jiang C."/>
            <person name="Yuan D."/>
            <person name="Miao W."/>
        </authorList>
    </citation>
    <scope>NUCLEOTIDE SEQUENCE [LARGE SCALE GENOMIC DNA]</scope>
    <source>
        <strain evidence="3">36N120E</strain>
    </source>
</reference>
<evidence type="ECO:0000313" key="4">
    <source>
        <dbReference type="Proteomes" id="UP000054937"/>
    </source>
</evidence>
<evidence type="ECO:0000313" key="3">
    <source>
        <dbReference type="EMBL" id="KRX11249.1"/>
    </source>
</evidence>
<dbReference type="InParanoid" id="A0A0V0R9T5"/>
<evidence type="ECO:0000256" key="1">
    <source>
        <dbReference type="SAM" id="Coils"/>
    </source>
</evidence>
<dbReference type="AlphaFoldDB" id="A0A0V0R9T5"/>
<feature type="region of interest" description="Disordered" evidence="2">
    <location>
        <begin position="14"/>
        <end position="39"/>
    </location>
</feature>
<organism evidence="3 4">
    <name type="scientific">Pseudocohnilembus persalinus</name>
    <name type="common">Ciliate</name>
    <dbReference type="NCBI Taxonomy" id="266149"/>
    <lineage>
        <taxon>Eukaryota</taxon>
        <taxon>Sar</taxon>
        <taxon>Alveolata</taxon>
        <taxon>Ciliophora</taxon>
        <taxon>Intramacronucleata</taxon>
        <taxon>Oligohymenophorea</taxon>
        <taxon>Scuticociliatia</taxon>
        <taxon>Philasterida</taxon>
        <taxon>Pseudocohnilembidae</taxon>
        <taxon>Pseudocohnilembus</taxon>
    </lineage>
</organism>
<keyword evidence="4" id="KW-1185">Reference proteome</keyword>